<organism evidence="9 10">
    <name type="scientific">Psychromonas marina</name>
    <dbReference type="NCBI Taxonomy" id="88364"/>
    <lineage>
        <taxon>Bacteria</taxon>
        <taxon>Pseudomonadati</taxon>
        <taxon>Pseudomonadota</taxon>
        <taxon>Gammaproteobacteria</taxon>
        <taxon>Alteromonadales</taxon>
        <taxon>Psychromonadaceae</taxon>
        <taxon>Psychromonas</taxon>
    </lineage>
</organism>
<evidence type="ECO:0000256" key="3">
    <source>
        <dbReference type="ARBA" id="ARBA00023125"/>
    </source>
</evidence>
<proteinExistence type="inferred from homology"/>
<dbReference type="PANTHER" id="PTHR42756:SF1">
    <property type="entry name" value="TRANSCRIPTIONAL REPRESSOR OF EMRAB OPERON"/>
    <property type="match status" value="1"/>
</dbReference>
<evidence type="ECO:0000259" key="8">
    <source>
        <dbReference type="PROSITE" id="PS50995"/>
    </source>
</evidence>
<comment type="subcellular location">
    <subcellularLocation>
        <location evidence="1">Cytoplasm</location>
    </subcellularLocation>
</comment>
<comment type="caution">
    <text evidence="9">The sequence shown here is derived from an EMBL/GenBank/DDBJ whole genome shotgun (WGS) entry which is preliminary data.</text>
</comment>
<keyword evidence="3" id="KW-0238">DNA-binding</keyword>
<dbReference type="InterPro" id="IPR055166">
    <property type="entry name" value="Transc_reg_Sar_Rot_HTH"/>
</dbReference>
<dbReference type="InterPro" id="IPR036388">
    <property type="entry name" value="WH-like_DNA-bd_sf"/>
</dbReference>
<sequence>MQFDNFTKLMKLNWPEAYKELWMMYPKMDKISNYIGQHIEHLMNEQGLLASDFHLLTALRRTSAHPPYQLMPSELCNFMLFSWGGLAKIMKRLEDKDIIVRVNSEQDKRIRLIRLTDKGVKSVEETATKLHHYQNQLLSGFSEQETDQLETLLTKLMNSVDQHSALVASDTEK</sequence>
<dbReference type="PANTHER" id="PTHR42756">
    <property type="entry name" value="TRANSCRIPTIONAL REGULATOR, MARR"/>
    <property type="match status" value="1"/>
</dbReference>
<comment type="similarity">
    <text evidence="5">Belongs to the SarZ family.</text>
</comment>
<name>A0ABQ6E423_9GAMM</name>
<dbReference type="Gene3D" id="1.10.10.10">
    <property type="entry name" value="Winged helix-like DNA-binding domain superfamily/Winged helix DNA-binding domain"/>
    <property type="match status" value="1"/>
</dbReference>
<dbReference type="EMBL" id="BSPQ01000018">
    <property type="protein sequence ID" value="GLS92050.1"/>
    <property type="molecule type" value="Genomic_DNA"/>
</dbReference>
<dbReference type="InterPro" id="IPR036390">
    <property type="entry name" value="WH_DNA-bd_sf"/>
</dbReference>
<keyword evidence="2" id="KW-0805">Transcription regulation</keyword>
<evidence type="ECO:0000313" key="10">
    <source>
        <dbReference type="Proteomes" id="UP001157353"/>
    </source>
</evidence>
<dbReference type="SUPFAM" id="SSF46785">
    <property type="entry name" value="Winged helix' DNA-binding domain"/>
    <property type="match status" value="1"/>
</dbReference>
<dbReference type="PRINTS" id="PR00598">
    <property type="entry name" value="HTHMARR"/>
</dbReference>
<keyword evidence="10" id="KW-1185">Reference proteome</keyword>
<accession>A0ABQ6E423</accession>
<feature type="domain" description="HTH marR-type" evidence="8">
    <location>
        <begin position="14"/>
        <end position="158"/>
    </location>
</feature>
<dbReference type="InterPro" id="IPR000835">
    <property type="entry name" value="HTH_MarR-typ"/>
</dbReference>
<keyword evidence="4" id="KW-0804">Transcription</keyword>
<evidence type="ECO:0000256" key="6">
    <source>
        <dbReference type="ARBA" id="ARBA00047188"/>
    </source>
</evidence>
<dbReference type="PROSITE" id="PS50995">
    <property type="entry name" value="HTH_MARR_2"/>
    <property type="match status" value="1"/>
</dbReference>
<protein>
    <recommendedName>
        <fullName evidence="6">HTH-type transcriptional regulator SarZ</fullName>
    </recommendedName>
    <alternativeName>
        <fullName evidence="7">Staphylococcal accessory regulator Z</fullName>
    </alternativeName>
</protein>
<evidence type="ECO:0000256" key="7">
    <source>
        <dbReference type="ARBA" id="ARBA00047207"/>
    </source>
</evidence>
<gene>
    <name evidence="9" type="ORF">GCM10007916_31200</name>
</gene>
<dbReference type="Proteomes" id="UP001157353">
    <property type="component" value="Unassembled WGS sequence"/>
</dbReference>
<dbReference type="RefSeq" id="WP_284205146.1">
    <property type="nucleotide sequence ID" value="NZ_BSPQ01000018.1"/>
</dbReference>
<evidence type="ECO:0000256" key="1">
    <source>
        <dbReference type="ARBA" id="ARBA00004496"/>
    </source>
</evidence>
<dbReference type="SMART" id="SM00347">
    <property type="entry name" value="HTH_MARR"/>
    <property type="match status" value="1"/>
</dbReference>
<dbReference type="Pfam" id="PF22381">
    <property type="entry name" value="Staph_reg_Sar_Rot"/>
    <property type="match status" value="1"/>
</dbReference>
<evidence type="ECO:0000256" key="5">
    <source>
        <dbReference type="ARBA" id="ARBA00046337"/>
    </source>
</evidence>
<reference evidence="10" key="1">
    <citation type="journal article" date="2019" name="Int. J. Syst. Evol. Microbiol.">
        <title>The Global Catalogue of Microorganisms (GCM) 10K type strain sequencing project: providing services to taxonomists for standard genome sequencing and annotation.</title>
        <authorList>
            <consortium name="The Broad Institute Genomics Platform"/>
            <consortium name="The Broad Institute Genome Sequencing Center for Infectious Disease"/>
            <person name="Wu L."/>
            <person name="Ma J."/>
        </authorList>
    </citation>
    <scope>NUCLEOTIDE SEQUENCE [LARGE SCALE GENOMIC DNA]</scope>
    <source>
        <strain evidence="10">NBRC 103166</strain>
    </source>
</reference>
<evidence type="ECO:0000256" key="2">
    <source>
        <dbReference type="ARBA" id="ARBA00023015"/>
    </source>
</evidence>
<evidence type="ECO:0000313" key="9">
    <source>
        <dbReference type="EMBL" id="GLS92050.1"/>
    </source>
</evidence>
<evidence type="ECO:0000256" key="4">
    <source>
        <dbReference type="ARBA" id="ARBA00023163"/>
    </source>
</evidence>